<dbReference type="PANTHER" id="PTHR47628">
    <property type="match status" value="1"/>
</dbReference>
<evidence type="ECO:0000313" key="2">
    <source>
        <dbReference type="Proteomes" id="UP000289555"/>
    </source>
</evidence>
<sequence length="110" mass="11818">MVGSCTLCEPELAQIGSQACAGHLASSVYFSTIETEVNQQFVTSYRQRFGHEALPSADAEASYNTVHLLALALAGADSVDIDRVKTALHKASFQAPREGFMSILRVTTVI</sequence>
<dbReference type="PANTHER" id="PTHR47628:SF1">
    <property type="entry name" value="ALIPHATIC AMIDASE EXPRESSION-REGULATING PROTEIN"/>
    <property type="match status" value="1"/>
</dbReference>
<dbReference type="SUPFAM" id="SSF53822">
    <property type="entry name" value="Periplasmic binding protein-like I"/>
    <property type="match status" value="1"/>
</dbReference>
<dbReference type="Pfam" id="PF13433">
    <property type="entry name" value="Peripla_BP_5"/>
    <property type="match status" value="1"/>
</dbReference>
<dbReference type="Gene3D" id="3.40.50.2300">
    <property type="match status" value="2"/>
</dbReference>
<keyword evidence="2" id="KW-1185">Reference proteome</keyword>
<evidence type="ECO:0000313" key="1">
    <source>
        <dbReference type="EMBL" id="BBI51424.1"/>
    </source>
</evidence>
<protein>
    <submittedName>
        <fullName evidence="1">Uncharacterized protein</fullName>
    </submittedName>
</protein>
<dbReference type="InterPro" id="IPR028082">
    <property type="entry name" value="Peripla_BP_I"/>
</dbReference>
<organism evidence="1 2">
    <name type="scientific">Vreelandella olivaria</name>
    <dbReference type="NCBI Taxonomy" id="390919"/>
    <lineage>
        <taxon>Bacteria</taxon>
        <taxon>Pseudomonadati</taxon>
        <taxon>Pseudomonadota</taxon>
        <taxon>Gammaproteobacteria</taxon>
        <taxon>Oceanospirillales</taxon>
        <taxon>Halomonadaceae</taxon>
        <taxon>Vreelandella</taxon>
    </lineage>
</organism>
<gene>
    <name evidence="1" type="ORF">HORIV_38450</name>
</gene>
<dbReference type="EMBL" id="AP019416">
    <property type="protein sequence ID" value="BBI51424.1"/>
    <property type="molecule type" value="Genomic_DNA"/>
</dbReference>
<reference evidence="2" key="1">
    <citation type="journal article" date="2019" name="Microbiol. Resour. Announc.">
        <title>Complete Genome Sequence of Halomonas olivaria, a Moderately Halophilic Bacterium Isolated from Olive Processing Effluents, Obtained by Nanopore Sequencing.</title>
        <authorList>
            <person name="Nagata S."/>
            <person name="Ii K.M."/>
            <person name="Tsukimi T."/>
            <person name="Miura M.C."/>
            <person name="Galipon J."/>
            <person name="Arakawa K."/>
        </authorList>
    </citation>
    <scope>NUCLEOTIDE SEQUENCE [LARGE SCALE GENOMIC DNA]</scope>
    <source>
        <strain evidence="2">TYRC17</strain>
    </source>
</reference>
<dbReference type="Proteomes" id="UP000289555">
    <property type="component" value="Chromosome"/>
</dbReference>
<name>A0ABM7GLN6_9GAMM</name>
<proteinExistence type="predicted"/>
<accession>A0ABM7GLN6</accession>